<feature type="transmembrane region" description="Helical" evidence="8">
    <location>
        <begin position="213"/>
        <end position="234"/>
    </location>
</feature>
<dbReference type="InterPro" id="IPR050820">
    <property type="entry name" value="MFS_Sugar_Transporter"/>
</dbReference>
<dbReference type="PRINTS" id="PR00171">
    <property type="entry name" value="SUGRTRNSPORT"/>
</dbReference>
<dbReference type="InterPro" id="IPR005828">
    <property type="entry name" value="MFS_sugar_transport-like"/>
</dbReference>
<protein>
    <submittedName>
        <fullName evidence="10">Solute carrier family 2, facilitated glucose transporter member 12</fullName>
    </submittedName>
</protein>
<dbReference type="PROSITE" id="PS00216">
    <property type="entry name" value="SUGAR_TRANSPORT_1"/>
    <property type="match status" value="2"/>
</dbReference>
<dbReference type="Gene3D" id="1.20.1250.20">
    <property type="entry name" value="MFS general substrate transporter like domains"/>
    <property type="match status" value="2"/>
</dbReference>
<feature type="transmembrane region" description="Helical" evidence="8">
    <location>
        <begin position="613"/>
        <end position="631"/>
    </location>
</feature>
<feature type="transmembrane region" description="Helical" evidence="8">
    <location>
        <begin position="517"/>
        <end position="538"/>
    </location>
</feature>
<dbReference type="PANTHER" id="PTHR48023">
    <property type="entry name" value="D-XYLOSE-PROTON SYMPORTER-LIKE 2"/>
    <property type="match status" value="1"/>
</dbReference>
<dbReference type="InterPro" id="IPR005829">
    <property type="entry name" value="Sugar_transporter_CS"/>
</dbReference>
<dbReference type="PANTHER" id="PTHR48023:SF4">
    <property type="entry name" value="D-XYLOSE-PROTON SYMPORTER-LIKE 2"/>
    <property type="match status" value="1"/>
</dbReference>
<name>A0A9Q1BWT6_HOLLE</name>
<dbReference type="PROSITE" id="PS50850">
    <property type="entry name" value="MFS"/>
    <property type="match status" value="1"/>
</dbReference>
<evidence type="ECO:0000313" key="10">
    <source>
        <dbReference type="EMBL" id="KAJ8034085.1"/>
    </source>
</evidence>
<keyword evidence="10" id="KW-0762">Sugar transport</keyword>
<comment type="catalytic activity">
    <reaction evidence="1">
        <text>D-glucose(out) = D-glucose(in)</text>
        <dbReference type="Rhea" id="RHEA:60376"/>
        <dbReference type="ChEBI" id="CHEBI:4167"/>
    </reaction>
</comment>
<feature type="transmembrane region" description="Helical" evidence="8">
    <location>
        <begin position="184"/>
        <end position="207"/>
    </location>
</feature>
<evidence type="ECO:0000256" key="7">
    <source>
        <dbReference type="ARBA" id="ARBA00023136"/>
    </source>
</evidence>
<feature type="transmembrane region" description="Helical" evidence="8">
    <location>
        <begin position="151"/>
        <end position="172"/>
    </location>
</feature>
<dbReference type="InterPro" id="IPR003663">
    <property type="entry name" value="Sugar/inositol_transpt"/>
</dbReference>
<evidence type="ECO:0000256" key="5">
    <source>
        <dbReference type="ARBA" id="ARBA00022692"/>
    </source>
</evidence>
<evidence type="ECO:0000259" key="9">
    <source>
        <dbReference type="PROSITE" id="PS50850"/>
    </source>
</evidence>
<dbReference type="EMBL" id="JAIZAY010000011">
    <property type="protein sequence ID" value="KAJ8034085.1"/>
    <property type="molecule type" value="Genomic_DNA"/>
</dbReference>
<feature type="transmembrane region" description="Helical" evidence="8">
    <location>
        <begin position="333"/>
        <end position="354"/>
    </location>
</feature>
<reference evidence="10" key="1">
    <citation type="submission" date="2021-10" db="EMBL/GenBank/DDBJ databases">
        <title>Tropical sea cucumber genome reveals ecological adaptation and Cuvierian tubules defense mechanism.</title>
        <authorList>
            <person name="Chen T."/>
        </authorList>
    </citation>
    <scope>NUCLEOTIDE SEQUENCE</scope>
    <source>
        <strain evidence="10">Nanhai2018</strain>
        <tissue evidence="10">Muscle</tissue>
    </source>
</reference>
<feature type="transmembrane region" description="Helical" evidence="8">
    <location>
        <begin position="127"/>
        <end position="145"/>
    </location>
</feature>
<dbReference type="InterPro" id="IPR020846">
    <property type="entry name" value="MFS_dom"/>
</dbReference>
<feature type="transmembrane region" description="Helical" evidence="8">
    <location>
        <begin position="298"/>
        <end position="321"/>
    </location>
</feature>
<dbReference type="OrthoDB" id="4142200at2759"/>
<evidence type="ECO:0000256" key="8">
    <source>
        <dbReference type="SAM" id="Phobius"/>
    </source>
</evidence>
<evidence type="ECO:0000313" key="11">
    <source>
        <dbReference type="Proteomes" id="UP001152320"/>
    </source>
</evidence>
<feature type="transmembrane region" description="Helical" evidence="8">
    <location>
        <begin position="366"/>
        <end position="387"/>
    </location>
</feature>
<dbReference type="Proteomes" id="UP001152320">
    <property type="component" value="Chromosome 11"/>
</dbReference>
<dbReference type="GO" id="GO:1904659">
    <property type="term" value="P:D-glucose transmembrane transport"/>
    <property type="evidence" value="ECO:0007669"/>
    <property type="project" value="TreeGrafter"/>
</dbReference>
<comment type="subcellular location">
    <subcellularLocation>
        <location evidence="2">Membrane</location>
        <topology evidence="2">Multi-pass membrane protein</topology>
    </subcellularLocation>
</comment>
<evidence type="ECO:0000256" key="3">
    <source>
        <dbReference type="ARBA" id="ARBA00007004"/>
    </source>
</evidence>
<keyword evidence="11" id="KW-1185">Reference proteome</keyword>
<keyword evidence="7 8" id="KW-0472">Membrane</keyword>
<proteinExistence type="inferred from homology"/>
<evidence type="ECO:0000256" key="1">
    <source>
        <dbReference type="ARBA" id="ARBA00000618"/>
    </source>
</evidence>
<dbReference type="SUPFAM" id="SSF103473">
    <property type="entry name" value="MFS general substrate transporter"/>
    <property type="match status" value="2"/>
</dbReference>
<dbReference type="GO" id="GO:0022857">
    <property type="term" value="F:transmembrane transporter activity"/>
    <property type="evidence" value="ECO:0007669"/>
    <property type="project" value="InterPro"/>
</dbReference>
<evidence type="ECO:0000256" key="4">
    <source>
        <dbReference type="ARBA" id="ARBA00022448"/>
    </source>
</evidence>
<comment type="similarity">
    <text evidence="3">Belongs to the major facilitator superfamily. Sugar transporter (TC 2.A.1.1) family. Glucose transporter subfamily.</text>
</comment>
<sequence length="675" mass="74355">MEIPLEKVKLLNNDESSDDGDEESYPSQKVTLEDGQYFDGSHGDLTMTGSDEANFWLYLATSMAAVGGITFGYDMGIVSGALLQLKPEMGLTCRQEEVIVSSMLAGVVIGSLTGGFLLDWFGRRTTLLFNALVLLIGTAILSMAPTYRILVVGRLVVGYGIAVSSTGECVYVSEISPAAKRGKFVLLNETGICLGILLAYLVNFFLIRTDGGWRYMFLMAALPAIGQAMGMYLLPESPRYLLMKDKDTESYITLQKLRCTTDVLEEWTDLKDGIKQERAHKKNLWDLCGSHMNMKGRLLIGIGLVFFMEITGQTAVIYYAPTIFQVLGFSSKSAATLATVGLGFTKLLSSVVALFSVDVIGRRKLLLLGGCMMAVVITLLGAVIQVLPSPTSHSLCDTRVTAEQTKPAAEMIEPELKPHRMIRDNNDLSHISERGKFSSIRSIFTESEISKDTLPEMDDNLLFDDSKLHKDYDFQQGIMVKSGKRALSLVGSPGGHQPSIPTSEDLLEQTNKQTASFLPKFVAVFSLMVYVFGFSLGYGPGMLKITKMKYSVALFTILTRDFPWVVWLLLSEIFPAEYRGRASSIANSVKVVNILISLTFLDILNAIGASSTFFVFGAICCTSVIFIFLFVPETKGKSLEDISIELSKRKFCRCLESDPFKLVTELCCSKNYHIA</sequence>
<evidence type="ECO:0000256" key="2">
    <source>
        <dbReference type="ARBA" id="ARBA00004141"/>
    </source>
</evidence>
<accession>A0A9Q1BWT6</accession>
<dbReference type="InterPro" id="IPR036259">
    <property type="entry name" value="MFS_trans_sf"/>
</dbReference>
<gene>
    <name evidence="10" type="ORF">HOLleu_24511</name>
</gene>
<evidence type="ECO:0000256" key="6">
    <source>
        <dbReference type="ARBA" id="ARBA00022989"/>
    </source>
</evidence>
<dbReference type="AlphaFoldDB" id="A0A9Q1BWT6"/>
<keyword evidence="5 8" id="KW-0812">Transmembrane</keyword>
<comment type="caution">
    <text evidence="10">The sequence shown here is derived from an EMBL/GenBank/DDBJ whole genome shotgun (WGS) entry which is preliminary data.</text>
</comment>
<feature type="transmembrane region" description="Helical" evidence="8">
    <location>
        <begin position="55"/>
        <end position="78"/>
    </location>
</feature>
<dbReference type="Pfam" id="PF00083">
    <property type="entry name" value="Sugar_tr"/>
    <property type="match status" value="2"/>
</dbReference>
<organism evidence="10 11">
    <name type="scientific">Holothuria leucospilota</name>
    <name type="common">Black long sea cucumber</name>
    <name type="synonym">Mertensiothuria leucospilota</name>
    <dbReference type="NCBI Taxonomy" id="206669"/>
    <lineage>
        <taxon>Eukaryota</taxon>
        <taxon>Metazoa</taxon>
        <taxon>Echinodermata</taxon>
        <taxon>Eleutherozoa</taxon>
        <taxon>Echinozoa</taxon>
        <taxon>Holothuroidea</taxon>
        <taxon>Aspidochirotacea</taxon>
        <taxon>Aspidochirotida</taxon>
        <taxon>Holothuriidae</taxon>
        <taxon>Holothuria</taxon>
    </lineage>
</organism>
<dbReference type="NCBIfam" id="TIGR00879">
    <property type="entry name" value="SP"/>
    <property type="match status" value="1"/>
</dbReference>
<dbReference type="GO" id="GO:0016020">
    <property type="term" value="C:membrane"/>
    <property type="evidence" value="ECO:0007669"/>
    <property type="project" value="UniProtKB-SubCell"/>
</dbReference>
<keyword evidence="4" id="KW-0813">Transport</keyword>
<feature type="transmembrane region" description="Helical" evidence="8">
    <location>
        <begin position="98"/>
        <end position="120"/>
    </location>
</feature>
<feature type="domain" description="Major facilitator superfamily (MFS) profile" evidence="9">
    <location>
        <begin position="60"/>
        <end position="635"/>
    </location>
</feature>
<keyword evidence="6 8" id="KW-1133">Transmembrane helix</keyword>